<reference evidence="3" key="1">
    <citation type="submission" date="2020-04" db="EMBL/GenBank/DDBJ databases">
        <authorList>
            <person name="Zhang T."/>
        </authorList>
    </citation>
    <scope>NUCLEOTIDE SEQUENCE</scope>
    <source>
        <strain evidence="3">HKST-UBA11</strain>
    </source>
</reference>
<comment type="caution">
    <text evidence="3">The sequence shown here is derived from an EMBL/GenBank/DDBJ whole genome shotgun (WGS) entry which is preliminary data.</text>
</comment>
<proteinExistence type="inferred from homology"/>
<dbReference type="EMBL" id="JAGQLH010000089">
    <property type="protein sequence ID" value="MCA9386171.1"/>
    <property type="molecule type" value="Genomic_DNA"/>
</dbReference>
<dbReference type="AlphaFoldDB" id="A0A955RKV5"/>
<dbReference type="PANTHER" id="PTHR30486">
    <property type="entry name" value="TWITCHING MOTILITY PROTEIN PILT"/>
    <property type="match status" value="1"/>
</dbReference>
<evidence type="ECO:0000313" key="3">
    <source>
        <dbReference type="EMBL" id="MCA9386171.1"/>
    </source>
</evidence>
<dbReference type="Gene3D" id="3.40.50.300">
    <property type="entry name" value="P-loop containing nucleotide triphosphate hydrolases"/>
    <property type="match status" value="1"/>
</dbReference>
<gene>
    <name evidence="3" type="ORF">KC717_05990</name>
</gene>
<organism evidence="3 4">
    <name type="scientific">Candidatus Dojkabacteria bacterium</name>
    <dbReference type="NCBI Taxonomy" id="2099670"/>
    <lineage>
        <taxon>Bacteria</taxon>
        <taxon>Candidatus Dojkabacteria</taxon>
    </lineage>
</organism>
<dbReference type="InterPro" id="IPR006321">
    <property type="entry name" value="PilT/PilU"/>
</dbReference>
<evidence type="ECO:0000313" key="4">
    <source>
        <dbReference type="Proteomes" id="UP000754563"/>
    </source>
</evidence>
<dbReference type="InterPro" id="IPR050921">
    <property type="entry name" value="T4SS_GSP_E_ATPase"/>
</dbReference>
<dbReference type="InterPro" id="IPR027417">
    <property type="entry name" value="P-loop_NTPase"/>
</dbReference>
<evidence type="ECO:0000256" key="1">
    <source>
        <dbReference type="ARBA" id="ARBA00006611"/>
    </source>
</evidence>
<name>A0A955RKV5_9BACT</name>
<dbReference type="PROSITE" id="PS00662">
    <property type="entry name" value="T2SP_E"/>
    <property type="match status" value="1"/>
</dbReference>
<reference evidence="3" key="2">
    <citation type="journal article" date="2021" name="Microbiome">
        <title>Successional dynamics and alternative stable states in a saline activated sludge microbial community over 9 years.</title>
        <authorList>
            <person name="Wang Y."/>
            <person name="Ye J."/>
            <person name="Ju F."/>
            <person name="Liu L."/>
            <person name="Boyd J.A."/>
            <person name="Deng Y."/>
            <person name="Parks D.H."/>
            <person name="Jiang X."/>
            <person name="Yin X."/>
            <person name="Woodcroft B.J."/>
            <person name="Tyson G.W."/>
            <person name="Hugenholtz P."/>
            <person name="Polz M.F."/>
            <person name="Zhang T."/>
        </authorList>
    </citation>
    <scope>NUCLEOTIDE SEQUENCE</scope>
    <source>
        <strain evidence="3">HKST-UBA11</strain>
    </source>
</reference>
<dbReference type="PANTHER" id="PTHR30486:SF16">
    <property type="entry name" value="TWITCHING MOTILITY PROTEIN PILT"/>
    <property type="match status" value="1"/>
</dbReference>
<evidence type="ECO:0000259" key="2">
    <source>
        <dbReference type="PROSITE" id="PS00662"/>
    </source>
</evidence>
<dbReference type="GO" id="GO:0016887">
    <property type="term" value="F:ATP hydrolysis activity"/>
    <property type="evidence" value="ECO:0007669"/>
    <property type="project" value="InterPro"/>
</dbReference>
<dbReference type="GO" id="GO:0005524">
    <property type="term" value="F:ATP binding"/>
    <property type="evidence" value="ECO:0007669"/>
    <property type="project" value="InterPro"/>
</dbReference>
<dbReference type="CDD" id="cd01131">
    <property type="entry name" value="PilT"/>
    <property type="match status" value="1"/>
</dbReference>
<dbReference type="SUPFAM" id="SSF52540">
    <property type="entry name" value="P-loop containing nucleoside triphosphate hydrolases"/>
    <property type="match status" value="1"/>
</dbReference>
<protein>
    <submittedName>
        <fullName evidence="3">PilT/PilU family type 4a pilus ATPase</fullName>
    </submittedName>
</protein>
<accession>A0A955RKV5</accession>
<comment type="similarity">
    <text evidence="1">Belongs to the GSP E family.</text>
</comment>
<dbReference type="NCBIfam" id="TIGR01420">
    <property type="entry name" value="pilT_fam"/>
    <property type="match status" value="1"/>
</dbReference>
<dbReference type="InterPro" id="IPR003593">
    <property type="entry name" value="AAA+_ATPase"/>
</dbReference>
<dbReference type="Proteomes" id="UP000754563">
    <property type="component" value="Unassembled WGS sequence"/>
</dbReference>
<dbReference type="Pfam" id="PF00437">
    <property type="entry name" value="T2SSE"/>
    <property type="match status" value="1"/>
</dbReference>
<dbReference type="InterPro" id="IPR001482">
    <property type="entry name" value="T2SS/T4SS_dom"/>
</dbReference>
<feature type="domain" description="Bacterial type II secretion system protein E" evidence="2">
    <location>
        <begin position="96"/>
        <end position="110"/>
    </location>
</feature>
<feature type="non-terminal residue" evidence="3">
    <location>
        <position position="1"/>
    </location>
</feature>
<dbReference type="SMART" id="SM00382">
    <property type="entry name" value="AAA"/>
    <property type="match status" value="1"/>
</dbReference>
<sequence length="252" mass="27687">LIPSKIKTINELNLPEILYEFMKIPHGLVLVTGPTGSGKSTTLAAMISEINMSSQKHIITLEDPIEYMYQKGQALVDQREIGRDTLSWTGALRSTLRQDPDVVLVGEMRDYQTIASTITIAETGHLVFATLHTNSAAETVDRIIDVFPEHTQAQIRTQLASVIVAVISQRLVPLKQGGRQAACEILIGTSAVRSSIRESKTYQIDNIIQTGADVGMFPLEKSLAEMVKKGDVTLDTAMEFTVRPGLLKDLLQ</sequence>